<dbReference type="Proteomes" id="UP001056426">
    <property type="component" value="Chromosome"/>
</dbReference>
<proteinExistence type="predicted"/>
<dbReference type="KEGG" id="alkq:M9189_10920"/>
<dbReference type="AlphaFoldDB" id="A0A9J6ZPB5"/>
<accession>A0A9J6ZPB5</accession>
<evidence type="ECO:0000313" key="1">
    <source>
        <dbReference type="EMBL" id="URW79367.1"/>
    </source>
</evidence>
<organism evidence="1 2">
    <name type="scientific">Xiashengella succiniciproducens</name>
    <dbReference type="NCBI Taxonomy" id="2949635"/>
    <lineage>
        <taxon>Bacteria</taxon>
        <taxon>Pseudomonadati</taxon>
        <taxon>Bacteroidota</taxon>
        <taxon>Bacteroidia</taxon>
        <taxon>Marinilabiliales</taxon>
        <taxon>Marinilabiliaceae</taxon>
        <taxon>Xiashengella</taxon>
    </lineage>
</organism>
<reference evidence="1" key="1">
    <citation type="submission" date="2022-05" db="EMBL/GenBank/DDBJ databases">
        <authorList>
            <person name="Sun X."/>
        </authorList>
    </citation>
    <scope>NUCLEOTIDE SEQUENCE</scope>
    <source>
        <strain evidence="1">Ai-910</strain>
    </source>
</reference>
<protein>
    <recommendedName>
        <fullName evidence="3">3-oxoacyl-ACP synthase</fullName>
    </recommendedName>
</protein>
<evidence type="ECO:0008006" key="3">
    <source>
        <dbReference type="Google" id="ProtNLM"/>
    </source>
</evidence>
<reference evidence="1" key="2">
    <citation type="submission" date="2022-06" db="EMBL/GenBank/DDBJ databases">
        <title>Xiashengella guii gen. nov. sp. nov., a bacterium isolated form anaerobic digestion tank.</title>
        <authorList>
            <person name="Huang H."/>
        </authorList>
    </citation>
    <scope>NUCLEOTIDE SEQUENCE</scope>
    <source>
        <strain evidence="1">Ai-910</strain>
    </source>
</reference>
<sequence>METVRYLSIKDNAVLCDGKEVLYLPGEDFPSFAKTLYKESGAEYPKFYKMSDMCKLGFLAAEFLLKDLDEVKVADPDQKALVLGCRASSLHADIEYSRTMNDIPSPALFVYTLANIVSGEIAIRHCFRGEELMLVQDGPESREHENYLKVLMAEGKTKFCISGFVDYDENGKYIAELSLIKKK</sequence>
<dbReference type="EMBL" id="CP098400">
    <property type="protein sequence ID" value="URW79367.1"/>
    <property type="molecule type" value="Genomic_DNA"/>
</dbReference>
<dbReference type="RefSeq" id="WP_250723203.1">
    <property type="nucleotide sequence ID" value="NZ_CP098400.1"/>
</dbReference>
<keyword evidence="2" id="KW-1185">Reference proteome</keyword>
<name>A0A9J6ZPB5_9BACT</name>
<gene>
    <name evidence="1" type="ORF">M9189_10920</name>
</gene>
<evidence type="ECO:0000313" key="2">
    <source>
        <dbReference type="Proteomes" id="UP001056426"/>
    </source>
</evidence>